<keyword evidence="1" id="KW-1133">Transmembrane helix</keyword>
<dbReference type="Proteomes" id="UP000238390">
    <property type="component" value="Chromosome"/>
</dbReference>
<organism evidence="2 3">
    <name type="scientific">Pseudomonas paraeruginosa</name>
    <dbReference type="NCBI Taxonomy" id="2994495"/>
    <lineage>
        <taxon>Bacteria</taxon>
        <taxon>Pseudomonadati</taxon>
        <taxon>Pseudomonadota</taxon>
        <taxon>Gammaproteobacteria</taxon>
        <taxon>Pseudomonadales</taxon>
        <taxon>Pseudomonadaceae</taxon>
        <taxon>Pseudomonas</taxon>
    </lineage>
</organism>
<name>A0A2R3ILK6_9PSED</name>
<dbReference type="EMBL" id="CP027169">
    <property type="protein sequence ID" value="AVK02822.1"/>
    <property type="molecule type" value="Genomic_DNA"/>
</dbReference>
<keyword evidence="3" id="KW-1185">Reference proteome</keyword>
<proteinExistence type="predicted"/>
<keyword evidence="1" id="KW-0472">Membrane</keyword>
<evidence type="ECO:0000313" key="3">
    <source>
        <dbReference type="Proteomes" id="UP000238390"/>
    </source>
</evidence>
<evidence type="ECO:0000256" key="1">
    <source>
        <dbReference type="SAM" id="Phobius"/>
    </source>
</evidence>
<accession>A0A2R3ILK6</accession>
<protein>
    <recommendedName>
        <fullName evidence="4">Glycosyltransferase</fullName>
    </recommendedName>
</protein>
<evidence type="ECO:0000313" key="2">
    <source>
        <dbReference type="EMBL" id="AVK02822.1"/>
    </source>
</evidence>
<sequence length="434" mass="50252">MNNNLRRIMIEYILATRNEINIDVHLYKLSGLQPRELGYLPRPSKGLGVGKVGVFFFYLLRYFWRYGAAYFFFYLEWLRLRGKVRKNGAFPSLNFDVFGLAFSYRVADLASSSIKGQSFCWLTVPWISFELGEDRAISLFEFLDKDDLRRAFILSCMAVRKLTILRKTRNWELQGYTAFRWFCVRFALDKLPASYFLIGEHFDRWAVLVDAVVSAKRRNKSVTNSDNGIIMLQHGSLASLGECNSVEETDFPISLPVRLRNVVKLYAFDDASRFIFRRYIFSKLCALRDESVVIYKPRLNLTHFKHARPVNILFVGHPLCESAHVDIFRGLTDEFVVGFYYKPHPVNPCSSKVFKEEWVVIRDKALFPKVDMLISYPSTLVEEYESMGIPGIIHPLNIQPSSVGEVCDSASRLLEALGCERKVDRQGQEFLRKK</sequence>
<gene>
    <name evidence="2" type="ORF">CSB93_3154</name>
</gene>
<feature type="transmembrane region" description="Helical" evidence="1">
    <location>
        <begin position="55"/>
        <end position="75"/>
    </location>
</feature>
<reference evidence="2 3" key="1">
    <citation type="submission" date="2018-02" db="EMBL/GenBank/DDBJ databases">
        <title>FDA/CDC Antimicrobial Resistant Isolate Bank Genome Sequencing.</title>
        <authorList>
            <person name="Benahmed F.H."/>
            <person name="Lutgring J.D."/>
            <person name="Yoo B."/>
            <person name="Machado M."/>
            <person name="Brown A."/>
            <person name="McAllister G."/>
            <person name="Perry A."/>
            <person name="Halpin A.L."/>
            <person name="Vavikolanu K."/>
            <person name="Ott S."/>
            <person name="Zhao X."/>
            <person name="Tallon L.J."/>
            <person name="Sadzewicz L."/>
            <person name="Aluvathingal J."/>
            <person name="Nadendla S."/>
            <person name="Voskania-kordi A."/>
            <person name="Simonyan V."/>
            <person name="Patel J."/>
            <person name="Shawar R.M."/>
        </authorList>
    </citation>
    <scope>NUCLEOTIDE SEQUENCE [LARGE SCALE GENOMIC DNA]</scope>
    <source>
        <strain evidence="2 3">AR_0356</strain>
    </source>
</reference>
<evidence type="ECO:0008006" key="4">
    <source>
        <dbReference type="Google" id="ProtNLM"/>
    </source>
</evidence>
<dbReference type="AlphaFoldDB" id="A0A2R3ILK6"/>
<keyword evidence="1" id="KW-0812">Transmembrane</keyword>